<gene>
    <name evidence="2" type="ORF">BEN48_05375</name>
</gene>
<organism evidence="2 3">
    <name type="scientific">Hymenobacter glacialis</name>
    <dbReference type="NCBI Taxonomy" id="1908236"/>
    <lineage>
        <taxon>Bacteria</taxon>
        <taxon>Pseudomonadati</taxon>
        <taxon>Bacteroidota</taxon>
        <taxon>Cytophagia</taxon>
        <taxon>Cytophagales</taxon>
        <taxon>Hymenobacteraceae</taxon>
        <taxon>Hymenobacter</taxon>
    </lineage>
</organism>
<dbReference type="EMBL" id="MDZC01000101">
    <property type="protein sequence ID" value="OGX82376.1"/>
    <property type="molecule type" value="Genomic_DNA"/>
</dbReference>
<feature type="chain" id="PRO_5009578463" description="DUF1735 domain-containing protein" evidence="1">
    <location>
        <begin position="20"/>
        <end position="276"/>
    </location>
</feature>
<dbReference type="STRING" id="1908236.BEN48_05375"/>
<feature type="signal peptide" evidence="1">
    <location>
        <begin position="1"/>
        <end position="19"/>
    </location>
</feature>
<dbReference type="PROSITE" id="PS51257">
    <property type="entry name" value="PROKAR_LIPOPROTEIN"/>
    <property type="match status" value="1"/>
</dbReference>
<accession>A0A1G1SUT6</accession>
<dbReference type="RefSeq" id="WP_070735852.1">
    <property type="nucleotide sequence ID" value="NZ_MDZC01000101.1"/>
</dbReference>
<evidence type="ECO:0008006" key="4">
    <source>
        <dbReference type="Google" id="ProtNLM"/>
    </source>
</evidence>
<evidence type="ECO:0000313" key="2">
    <source>
        <dbReference type="EMBL" id="OGX82376.1"/>
    </source>
</evidence>
<dbReference type="AlphaFoldDB" id="A0A1G1SUT6"/>
<dbReference type="Proteomes" id="UP000177791">
    <property type="component" value="Unassembled WGS sequence"/>
</dbReference>
<evidence type="ECO:0000256" key="1">
    <source>
        <dbReference type="SAM" id="SignalP"/>
    </source>
</evidence>
<dbReference type="OrthoDB" id="884960at2"/>
<protein>
    <recommendedName>
        <fullName evidence="4">DUF1735 domain-containing protein</fullName>
    </recommendedName>
</protein>
<proteinExistence type="predicted"/>
<keyword evidence="1" id="KW-0732">Signal</keyword>
<evidence type="ECO:0000313" key="3">
    <source>
        <dbReference type="Proteomes" id="UP000177791"/>
    </source>
</evidence>
<comment type="caution">
    <text evidence="2">The sequence shown here is derived from an EMBL/GenBank/DDBJ whole genome shotgun (WGS) entry which is preliminary data.</text>
</comment>
<reference evidence="2 3" key="1">
    <citation type="submission" date="2016-08" db="EMBL/GenBank/DDBJ databases">
        <title>Hymenobacter coccineus sp. nov., Hymenobacter lapidarius sp. nov. and Hymenobacter glacialis sp. nov., isolated from Antarctic soil.</title>
        <authorList>
            <person name="Sedlacek I."/>
            <person name="Kralova S."/>
            <person name="Kyrova K."/>
            <person name="Maslanova I."/>
            <person name="Stankova E."/>
            <person name="Vrbovska V."/>
            <person name="Nemec M."/>
            <person name="Bartak M."/>
            <person name="Svec P."/>
            <person name="Busse H.-J."/>
            <person name="Pantucek R."/>
        </authorList>
    </citation>
    <scope>NUCLEOTIDE SEQUENCE [LARGE SCALE GENOMIC DNA]</scope>
    <source>
        <strain evidence="2 3">CCM 8648</strain>
    </source>
</reference>
<name>A0A1G1SUT6_9BACT</name>
<sequence length="276" mass="28513">MKKSSFNLLFLLLALFTLASCEKDEPNLNVGPKMSIVFDDAIDKTTADYKIGSTLTLKIRAEGASTVSIITNYTTGTVRTANLGTFPVTNGVATVTIPANSLRAAADGAPVGARATADGAPVGAPATAATRPANTYTLTVDATGNGVTERRFFTAVLVQPKINIVFDDAFDKTTADYKIGSTLTLKISAAGATTVSIVSNYTTGTVRTVNLGTFPVTNGVATVTIPANSLRAAADGAPVGATSTASTRPDNTYTLTVEATGNGETERRFFTAVLVQ</sequence>
<keyword evidence="3" id="KW-1185">Reference proteome</keyword>